<organism evidence="1">
    <name type="scientific">marine metagenome</name>
    <dbReference type="NCBI Taxonomy" id="408172"/>
    <lineage>
        <taxon>unclassified sequences</taxon>
        <taxon>metagenomes</taxon>
        <taxon>ecological metagenomes</taxon>
    </lineage>
</organism>
<protein>
    <submittedName>
        <fullName evidence="1">Uncharacterized protein</fullName>
    </submittedName>
</protein>
<accession>A0A381WWS8</accession>
<dbReference type="EMBL" id="UINC01013150">
    <property type="protein sequence ID" value="SVA56996.1"/>
    <property type="molecule type" value="Genomic_DNA"/>
</dbReference>
<evidence type="ECO:0000313" key="1">
    <source>
        <dbReference type="EMBL" id="SVA56996.1"/>
    </source>
</evidence>
<sequence>MELKVLSPFAREAPSGFRLDPTDERPQPTAHGVRLLRIASRHNLGTSTK</sequence>
<reference evidence="1" key="1">
    <citation type="submission" date="2018-05" db="EMBL/GenBank/DDBJ databases">
        <authorList>
            <person name="Lanie J.A."/>
            <person name="Ng W.-L."/>
            <person name="Kazmierczak K.M."/>
            <person name="Andrzejewski T.M."/>
            <person name="Davidsen T.M."/>
            <person name="Wayne K.J."/>
            <person name="Tettelin H."/>
            <person name="Glass J.I."/>
            <person name="Rusch D."/>
            <person name="Podicherti R."/>
            <person name="Tsui H.-C.T."/>
            <person name="Winkler M.E."/>
        </authorList>
    </citation>
    <scope>NUCLEOTIDE SEQUENCE</scope>
</reference>
<proteinExistence type="predicted"/>
<dbReference type="AlphaFoldDB" id="A0A381WWS8"/>
<name>A0A381WWS8_9ZZZZ</name>
<gene>
    <name evidence="1" type="ORF">METZ01_LOCUS109850</name>
</gene>